<evidence type="ECO:0000313" key="2">
    <source>
        <dbReference type="Proteomes" id="UP000239706"/>
    </source>
</evidence>
<keyword evidence="2" id="KW-1185">Reference proteome</keyword>
<organism evidence="1 2">
    <name type="scientific">Clostridium liquoris</name>
    <dbReference type="NCBI Taxonomy" id="1289519"/>
    <lineage>
        <taxon>Bacteria</taxon>
        <taxon>Bacillati</taxon>
        <taxon>Bacillota</taxon>
        <taxon>Clostridia</taxon>
        <taxon>Eubacteriales</taxon>
        <taxon>Clostridiaceae</taxon>
        <taxon>Clostridium</taxon>
    </lineage>
</organism>
<evidence type="ECO:0000313" key="1">
    <source>
        <dbReference type="EMBL" id="PRR77701.1"/>
    </source>
</evidence>
<reference evidence="1 2" key="1">
    <citation type="submission" date="2018-03" db="EMBL/GenBank/DDBJ databases">
        <title>Genome sequence of Clostridium liquoris DSM 100320.</title>
        <authorList>
            <person name="Poehlein A."/>
            <person name="Daniel R."/>
        </authorList>
    </citation>
    <scope>NUCLEOTIDE SEQUENCE [LARGE SCALE GENOMIC DNA]</scope>
    <source>
        <strain evidence="1 2">DSM 100320</strain>
    </source>
</reference>
<protein>
    <submittedName>
        <fullName evidence="1">Uncharacterized protein</fullName>
    </submittedName>
</protein>
<accession>A0A2T0B1M9</accession>
<dbReference type="Proteomes" id="UP000239706">
    <property type="component" value="Unassembled WGS sequence"/>
</dbReference>
<dbReference type="EMBL" id="PVXO01000060">
    <property type="protein sequence ID" value="PRR77701.1"/>
    <property type="molecule type" value="Genomic_DNA"/>
</dbReference>
<dbReference type="AlphaFoldDB" id="A0A2T0B1M9"/>
<sequence length="182" mass="21081">MSLPKYIVNFDELTDDLKNSLLDSIDANIKTNYPEINASNIYGLLNQLESLLPDVKYKKLGQKINDLICKNIEGDQKVKGILLDIPAIKNDYKEQFKFDYDVLITGLHFNQTGWKKDDRYSLEVNRTKIIDNATIKEIGEHKYFNTYYPVIRDTPISFILHNLSGNSRQTIIDLEYIKGNML</sequence>
<comment type="caution">
    <text evidence="1">The sequence shown here is derived from an EMBL/GenBank/DDBJ whole genome shotgun (WGS) entry which is preliminary data.</text>
</comment>
<gene>
    <name evidence="1" type="ORF">CLLI_22650</name>
</gene>
<name>A0A2T0B1M9_9CLOT</name>
<proteinExistence type="predicted"/>